<dbReference type="InterPro" id="IPR007197">
    <property type="entry name" value="rSAM"/>
</dbReference>
<sequence>MFISVAENRFRPRIVVICTHLRRDRSKRRSRDPLQPITGLHIASFIDPDQYEVVLYHENWHGPFDTSRCPSCALVFLTGLHADFDRMRQLSYHFRRQGAVVVAGGNFCTLFPDFAAQFFDCVCVGGVESIRTLLQDYEAGQVQRIYRSSQAITPVHEVPYELLDGNDLNLPFHLLEASRGCSFRCKFCVIPAEQAHHAPYSLDSLQFSLDRALSSAPWTSLRRWYPIVWLMDNNASDSAEHLMQVSDLMGRDKCVRAWGALVTQNILKDRKLLATLRARKCRMLFAGLESLDIEFLRRSNKKQNLANVGSVISDMLYAESIGITLAYGFLFDPRYSTVEDIRAQLGAIARSRGTPLPAFCSALIPLPGTATFWESVDKGELRPNIRLRDMDGECIVFSNARDDDRSLTELSRMLHAAPGRLFNRRSIAVTTLHRLRNIGFGSFLNWIAALGSIARYLGYANSYQHADSRSYIAGRDRLDPQYSEYPVGISAADRIRYFDPVMVTDDNGAVEGWIRAARPEQTGQENRHFRPRVAVTNVTARMTE</sequence>
<dbReference type="InterPro" id="IPR058240">
    <property type="entry name" value="rSAM_sf"/>
</dbReference>
<dbReference type="SUPFAM" id="SSF102114">
    <property type="entry name" value="Radical SAM enzymes"/>
    <property type="match status" value="1"/>
</dbReference>
<evidence type="ECO:0000259" key="6">
    <source>
        <dbReference type="SMART" id="SM00729"/>
    </source>
</evidence>
<dbReference type="Gene3D" id="3.40.50.280">
    <property type="entry name" value="Cobalamin-binding domain"/>
    <property type="match status" value="1"/>
</dbReference>
<evidence type="ECO:0000256" key="5">
    <source>
        <dbReference type="ARBA" id="ARBA00023014"/>
    </source>
</evidence>
<dbReference type="PANTHER" id="PTHR43409:SF7">
    <property type="entry name" value="BLL1977 PROTEIN"/>
    <property type="match status" value="1"/>
</dbReference>
<dbReference type="Proteomes" id="UP001156882">
    <property type="component" value="Unassembled WGS sequence"/>
</dbReference>
<reference evidence="8" key="1">
    <citation type="journal article" date="2019" name="Int. J. Syst. Evol. Microbiol.">
        <title>The Global Catalogue of Microorganisms (GCM) 10K type strain sequencing project: providing services to taxonomists for standard genome sequencing and annotation.</title>
        <authorList>
            <consortium name="The Broad Institute Genomics Platform"/>
            <consortium name="The Broad Institute Genome Sequencing Center for Infectious Disease"/>
            <person name="Wu L."/>
            <person name="Ma J."/>
        </authorList>
    </citation>
    <scope>NUCLEOTIDE SEQUENCE [LARGE SCALE GENOMIC DNA]</scope>
    <source>
        <strain evidence="8">NBRC 101365</strain>
    </source>
</reference>
<dbReference type="PANTHER" id="PTHR43409">
    <property type="entry name" value="ANAEROBIC MAGNESIUM-PROTOPORPHYRIN IX MONOMETHYL ESTER CYCLASE-RELATED"/>
    <property type="match status" value="1"/>
</dbReference>
<dbReference type="SFLD" id="SFLDG01082">
    <property type="entry name" value="B12-binding_domain_containing"/>
    <property type="match status" value="1"/>
</dbReference>
<evidence type="ECO:0000313" key="8">
    <source>
        <dbReference type="Proteomes" id="UP001156882"/>
    </source>
</evidence>
<feature type="domain" description="Elp3/MiaA/NifB-like radical SAM core" evidence="6">
    <location>
        <begin position="171"/>
        <end position="392"/>
    </location>
</feature>
<dbReference type="RefSeq" id="WP_284311202.1">
    <property type="nucleotide sequence ID" value="NZ_BSPC01000011.1"/>
</dbReference>
<evidence type="ECO:0000256" key="1">
    <source>
        <dbReference type="ARBA" id="ARBA00001966"/>
    </source>
</evidence>
<dbReference type="EMBL" id="BSPC01000011">
    <property type="protein sequence ID" value="GLS18391.1"/>
    <property type="molecule type" value="Genomic_DNA"/>
</dbReference>
<keyword evidence="2" id="KW-0949">S-adenosyl-L-methionine</keyword>
<comment type="caution">
    <text evidence="7">The sequence shown here is derived from an EMBL/GenBank/DDBJ whole genome shotgun (WGS) entry which is preliminary data.</text>
</comment>
<evidence type="ECO:0000256" key="3">
    <source>
        <dbReference type="ARBA" id="ARBA00022723"/>
    </source>
</evidence>
<dbReference type="InterPro" id="IPR006638">
    <property type="entry name" value="Elp3/MiaA/NifB-like_rSAM"/>
</dbReference>
<accession>A0ABQ6CDQ6</accession>
<comment type="cofactor">
    <cofactor evidence="1">
        <name>[4Fe-4S] cluster</name>
        <dbReference type="ChEBI" id="CHEBI:49883"/>
    </cofactor>
</comment>
<evidence type="ECO:0000256" key="4">
    <source>
        <dbReference type="ARBA" id="ARBA00023004"/>
    </source>
</evidence>
<keyword evidence="4" id="KW-0408">Iron</keyword>
<dbReference type="InterPro" id="IPR051198">
    <property type="entry name" value="BchE-like"/>
</dbReference>
<keyword evidence="3" id="KW-0479">Metal-binding</keyword>
<keyword evidence="8" id="KW-1185">Reference proteome</keyword>
<protein>
    <recommendedName>
        <fullName evidence="6">Elp3/MiaA/NifB-like radical SAM core domain-containing protein</fullName>
    </recommendedName>
</protein>
<dbReference type="SFLD" id="SFLDS00029">
    <property type="entry name" value="Radical_SAM"/>
    <property type="match status" value="1"/>
</dbReference>
<name>A0ABQ6CDQ6_9HYPH</name>
<proteinExistence type="predicted"/>
<keyword evidence="5" id="KW-0411">Iron-sulfur</keyword>
<gene>
    <name evidence="7" type="ORF">GCM10007874_14080</name>
</gene>
<evidence type="ECO:0000313" key="7">
    <source>
        <dbReference type="EMBL" id="GLS18391.1"/>
    </source>
</evidence>
<dbReference type="SMART" id="SM00729">
    <property type="entry name" value="Elp3"/>
    <property type="match status" value="1"/>
</dbReference>
<evidence type="ECO:0000256" key="2">
    <source>
        <dbReference type="ARBA" id="ARBA00022691"/>
    </source>
</evidence>
<organism evidence="7 8">
    <name type="scientific">Labrys miyagiensis</name>
    <dbReference type="NCBI Taxonomy" id="346912"/>
    <lineage>
        <taxon>Bacteria</taxon>
        <taxon>Pseudomonadati</taxon>
        <taxon>Pseudomonadota</taxon>
        <taxon>Alphaproteobacteria</taxon>
        <taxon>Hyphomicrobiales</taxon>
        <taxon>Xanthobacteraceae</taxon>
        <taxon>Labrys</taxon>
    </lineage>
</organism>